<keyword evidence="3" id="KW-0808">Transferase</keyword>
<dbReference type="Proteomes" id="UP001203665">
    <property type="component" value="Unassembled WGS sequence"/>
</dbReference>
<feature type="transmembrane region" description="Helical" evidence="9">
    <location>
        <begin position="113"/>
        <end position="136"/>
    </location>
</feature>
<evidence type="ECO:0000256" key="3">
    <source>
        <dbReference type="ARBA" id="ARBA00022679"/>
    </source>
</evidence>
<evidence type="ECO:0000256" key="6">
    <source>
        <dbReference type="ARBA" id="ARBA00022777"/>
    </source>
</evidence>
<dbReference type="Gene3D" id="3.30.1360.60">
    <property type="entry name" value="Glucose permease domain IIB"/>
    <property type="match status" value="1"/>
</dbReference>
<comment type="caution">
    <text evidence="11">The sequence shown here is derived from an EMBL/GenBank/DDBJ whole genome shotgun (WGS) entry which is preliminary data.</text>
</comment>
<dbReference type="EMBL" id="JAMQJY010000001">
    <property type="protein sequence ID" value="MCM2676239.1"/>
    <property type="molecule type" value="Genomic_DNA"/>
</dbReference>
<evidence type="ECO:0000313" key="12">
    <source>
        <dbReference type="Proteomes" id="UP001203665"/>
    </source>
</evidence>
<dbReference type="InterPro" id="IPR018113">
    <property type="entry name" value="PTrfase_EIIB_Cys"/>
</dbReference>
<proteinExistence type="predicted"/>
<evidence type="ECO:0000256" key="5">
    <source>
        <dbReference type="ARBA" id="ARBA00022692"/>
    </source>
</evidence>
<evidence type="ECO:0000256" key="8">
    <source>
        <dbReference type="PROSITE-ProRule" id="PRU00421"/>
    </source>
</evidence>
<accession>A0ABT0XK16</accession>
<name>A0ABT0XK16_9BACI</name>
<keyword evidence="12" id="KW-1185">Reference proteome</keyword>
<reference evidence="11" key="1">
    <citation type="submission" date="2022-06" db="EMBL/GenBank/DDBJ databases">
        <title>Alkalicoccobacillus porphyridii sp. nov., isolated from a marine red alga, Porphyridium purpureum and reclassification of Shouchella plakortidis and Shouchella gibsonii as Alkalicoccobacillus plakortidis comb. nov. and Alkalicoccobacillus gibsonii comb. nov.</title>
        <authorList>
            <person name="Kim K.H."/>
            <person name="Lee J.K."/>
            <person name="Han D.M."/>
            <person name="Baek J.H."/>
            <person name="Jeon C.O."/>
        </authorList>
    </citation>
    <scope>NUCLEOTIDE SEQUENCE</scope>
    <source>
        <strain evidence="11">DSM 19153</strain>
    </source>
</reference>
<dbReference type="InterPro" id="IPR036878">
    <property type="entry name" value="Glu_permease_IIB"/>
</dbReference>
<keyword evidence="2" id="KW-0762">Sugar transport</keyword>
<evidence type="ECO:0000313" key="11">
    <source>
        <dbReference type="EMBL" id="MCM2676239.1"/>
    </source>
</evidence>
<dbReference type="PANTHER" id="PTHR30175:SF1">
    <property type="entry name" value="PTS SYSTEM ARBUTIN-, CELLOBIOSE-, AND SALICIN-SPECIFIC EIIBC COMPONENT-RELATED"/>
    <property type="match status" value="1"/>
</dbReference>
<evidence type="ECO:0000256" key="7">
    <source>
        <dbReference type="ARBA" id="ARBA00022989"/>
    </source>
</evidence>
<dbReference type="Pfam" id="PF00367">
    <property type="entry name" value="PTS_EIIB"/>
    <property type="match status" value="1"/>
</dbReference>
<evidence type="ECO:0000256" key="4">
    <source>
        <dbReference type="ARBA" id="ARBA00022683"/>
    </source>
</evidence>
<evidence type="ECO:0000256" key="1">
    <source>
        <dbReference type="ARBA" id="ARBA00022448"/>
    </source>
</evidence>
<evidence type="ECO:0000256" key="2">
    <source>
        <dbReference type="ARBA" id="ARBA00022597"/>
    </source>
</evidence>
<dbReference type="SUPFAM" id="SSF55604">
    <property type="entry name" value="Glucose permease domain IIB"/>
    <property type="match status" value="1"/>
</dbReference>
<dbReference type="PANTHER" id="PTHR30175">
    <property type="entry name" value="PHOSPHOTRANSFERASE SYSTEM TRANSPORT PROTEIN"/>
    <property type="match status" value="1"/>
</dbReference>
<keyword evidence="7 9" id="KW-1133">Transmembrane helix</keyword>
<keyword evidence="5 9" id="KW-0812">Transmembrane</keyword>
<gene>
    <name evidence="11" type="ORF">NDM98_12540</name>
</gene>
<dbReference type="CDD" id="cd00212">
    <property type="entry name" value="PTS_IIB_glc"/>
    <property type="match status" value="1"/>
</dbReference>
<sequence>MSKYKEIAEKVLGNIGGASNVDQAWHCITRLRFNLNDKEKVDIESIKRIDGVLGAQFSGDQFQVIVGNKVSDVFAELEPMVEGGGSGSGERKGEKQGIISATMDFISGVFTPILPALAGAGLLKGFLALFVTVGLVE</sequence>
<feature type="active site" description="Phosphocysteine intermediate; for EIIB activity" evidence="8">
    <location>
        <position position="27"/>
    </location>
</feature>
<protein>
    <submittedName>
        <fullName evidence="11">PTS transporter subunit EIIB</fullName>
    </submittedName>
</protein>
<dbReference type="InterPro" id="IPR001996">
    <property type="entry name" value="PTS_IIB_1"/>
</dbReference>
<evidence type="ECO:0000259" key="10">
    <source>
        <dbReference type="PROSITE" id="PS51098"/>
    </source>
</evidence>
<dbReference type="PROSITE" id="PS01035">
    <property type="entry name" value="PTS_EIIB_TYPE_1_CYS"/>
    <property type="match status" value="1"/>
</dbReference>
<evidence type="ECO:0000256" key="9">
    <source>
        <dbReference type="SAM" id="Phobius"/>
    </source>
</evidence>
<organism evidence="11 12">
    <name type="scientific">Alkalicoccobacillus plakortidis</name>
    <dbReference type="NCBI Taxonomy" id="444060"/>
    <lineage>
        <taxon>Bacteria</taxon>
        <taxon>Bacillati</taxon>
        <taxon>Bacillota</taxon>
        <taxon>Bacilli</taxon>
        <taxon>Bacillales</taxon>
        <taxon>Bacillaceae</taxon>
        <taxon>Alkalicoccobacillus</taxon>
    </lineage>
</organism>
<dbReference type="PROSITE" id="PS51098">
    <property type="entry name" value="PTS_EIIB_TYPE_1"/>
    <property type="match status" value="1"/>
</dbReference>
<keyword evidence="4" id="KW-0598">Phosphotransferase system</keyword>
<keyword evidence="6" id="KW-0418">Kinase</keyword>
<dbReference type="InterPro" id="IPR050558">
    <property type="entry name" value="PTS_Sugar-Specific_Components"/>
</dbReference>
<keyword evidence="1" id="KW-0813">Transport</keyword>
<feature type="domain" description="PTS EIIB type-1" evidence="10">
    <location>
        <begin position="5"/>
        <end position="87"/>
    </location>
</feature>
<keyword evidence="9" id="KW-0472">Membrane</keyword>
<dbReference type="RefSeq" id="WP_251608092.1">
    <property type="nucleotide sequence ID" value="NZ_JAMQJY010000001.1"/>
</dbReference>